<evidence type="ECO:0000313" key="10">
    <source>
        <dbReference type="EMBL" id="MDR6891457.1"/>
    </source>
</evidence>
<keyword evidence="4 7" id="KW-0808">Transferase</keyword>
<dbReference type="GO" id="GO:0006782">
    <property type="term" value="P:protoporphyrinogen IX biosynthetic process"/>
    <property type="evidence" value="ECO:0007669"/>
    <property type="project" value="UniProtKB-UniRule"/>
</dbReference>
<dbReference type="Gene3D" id="3.40.190.10">
    <property type="entry name" value="Periplasmic binding protein-like II"/>
    <property type="match status" value="2"/>
</dbReference>
<dbReference type="GO" id="GO:0005737">
    <property type="term" value="C:cytoplasm"/>
    <property type="evidence" value="ECO:0007669"/>
    <property type="project" value="UniProtKB-UniRule"/>
</dbReference>
<dbReference type="InterPro" id="IPR036803">
    <property type="entry name" value="Porphobilinogen_deaminase_C_sf"/>
</dbReference>
<comment type="similarity">
    <text evidence="2 7">Belongs to the HMBS family.</text>
</comment>
<accession>A0AAE4C5V0</accession>
<organism evidence="10 11">
    <name type="scientific">Falsarthrobacter nasiphocae</name>
    <dbReference type="NCBI Taxonomy" id="189863"/>
    <lineage>
        <taxon>Bacteria</taxon>
        <taxon>Bacillati</taxon>
        <taxon>Actinomycetota</taxon>
        <taxon>Actinomycetes</taxon>
        <taxon>Micrococcales</taxon>
        <taxon>Micrococcaceae</taxon>
        <taxon>Falsarthrobacter</taxon>
    </lineage>
</organism>
<evidence type="ECO:0000259" key="8">
    <source>
        <dbReference type="Pfam" id="PF01379"/>
    </source>
</evidence>
<protein>
    <recommendedName>
        <fullName evidence="7">Porphobilinogen deaminase</fullName>
        <shortName evidence="7">PBG</shortName>
        <ecNumber evidence="7">2.5.1.61</ecNumber>
    </recommendedName>
    <alternativeName>
        <fullName evidence="7">Hydroxymethylbilane synthase</fullName>
        <shortName evidence="7">HMBS</shortName>
    </alternativeName>
    <alternativeName>
        <fullName evidence="7">Pre-uroporphyrinogen synthase</fullName>
    </alternativeName>
</protein>
<dbReference type="SUPFAM" id="SSF54782">
    <property type="entry name" value="Porphobilinogen deaminase (hydroxymethylbilane synthase), C-terminal domain"/>
    <property type="match status" value="1"/>
</dbReference>
<dbReference type="AlphaFoldDB" id="A0AAE4C5V0"/>
<dbReference type="EC" id="2.5.1.61" evidence="7"/>
<evidence type="ECO:0000256" key="3">
    <source>
        <dbReference type="ARBA" id="ARBA00011245"/>
    </source>
</evidence>
<evidence type="ECO:0000256" key="1">
    <source>
        <dbReference type="ARBA" id="ARBA00002869"/>
    </source>
</evidence>
<comment type="function">
    <text evidence="1 7">Tetrapolymerization of the monopyrrole PBG into the hydroxymethylbilane pre-uroporphyrinogen in several discrete steps.</text>
</comment>
<evidence type="ECO:0000256" key="4">
    <source>
        <dbReference type="ARBA" id="ARBA00022679"/>
    </source>
</evidence>
<dbReference type="PROSITE" id="PS00533">
    <property type="entry name" value="PORPHOBILINOGEN_DEAM"/>
    <property type="match status" value="1"/>
</dbReference>
<evidence type="ECO:0000313" key="11">
    <source>
        <dbReference type="Proteomes" id="UP001247307"/>
    </source>
</evidence>
<dbReference type="PANTHER" id="PTHR11557">
    <property type="entry name" value="PORPHOBILINOGEN DEAMINASE"/>
    <property type="match status" value="1"/>
</dbReference>
<feature type="domain" description="Porphobilinogen deaminase N-terminal" evidence="8">
    <location>
        <begin position="6"/>
        <end position="224"/>
    </location>
</feature>
<keyword evidence="5 7" id="KW-0627">Porphyrin biosynthesis</keyword>
<dbReference type="HAMAP" id="MF_00260">
    <property type="entry name" value="Porphobil_deam"/>
    <property type="match status" value="1"/>
</dbReference>
<comment type="cofactor">
    <cofactor evidence="7">
        <name>dipyrromethane</name>
        <dbReference type="ChEBI" id="CHEBI:60342"/>
    </cofactor>
    <text evidence="7">Binds 1 dipyrromethane group covalently.</text>
</comment>
<dbReference type="RefSeq" id="WP_309849275.1">
    <property type="nucleotide sequence ID" value="NZ_BAAAIU010000024.1"/>
</dbReference>
<comment type="miscellaneous">
    <text evidence="7">The porphobilinogen subunits are added to the dipyrromethane group.</text>
</comment>
<dbReference type="PIRSF" id="PIRSF001438">
    <property type="entry name" value="4pyrrol_synth_OHMeBilane_synth"/>
    <property type="match status" value="1"/>
</dbReference>
<evidence type="ECO:0000259" key="9">
    <source>
        <dbReference type="Pfam" id="PF03900"/>
    </source>
</evidence>
<reference evidence="10" key="1">
    <citation type="submission" date="2023-07" db="EMBL/GenBank/DDBJ databases">
        <title>Sequencing the genomes of 1000 actinobacteria strains.</title>
        <authorList>
            <person name="Klenk H.-P."/>
        </authorList>
    </citation>
    <scope>NUCLEOTIDE SEQUENCE</scope>
    <source>
        <strain evidence="10">DSM 13988</strain>
    </source>
</reference>
<proteinExistence type="inferred from homology"/>
<dbReference type="SUPFAM" id="SSF53850">
    <property type="entry name" value="Periplasmic binding protein-like II"/>
    <property type="match status" value="1"/>
</dbReference>
<dbReference type="NCBIfam" id="TIGR00212">
    <property type="entry name" value="hemC"/>
    <property type="match status" value="1"/>
</dbReference>
<feature type="modified residue" description="S-(dipyrrolylmethanemethyl)cysteine" evidence="7">
    <location>
        <position position="259"/>
    </location>
</feature>
<dbReference type="InterPro" id="IPR022419">
    <property type="entry name" value="Porphobilin_deaminase_cofac_BS"/>
</dbReference>
<evidence type="ECO:0000256" key="6">
    <source>
        <dbReference type="ARBA" id="ARBA00048169"/>
    </source>
</evidence>
<evidence type="ECO:0000256" key="7">
    <source>
        <dbReference type="HAMAP-Rule" id="MF_00260"/>
    </source>
</evidence>
<dbReference type="InterPro" id="IPR000860">
    <property type="entry name" value="HemC"/>
</dbReference>
<dbReference type="GO" id="GO:0004418">
    <property type="term" value="F:hydroxymethylbilane synthase activity"/>
    <property type="evidence" value="ECO:0007669"/>
    <property type="project" value="UniProtKB-UniRule"/>
</dbReference>
<dbReference type="EMBL" id="JAVDUI010000001">
    <property type="protein sequence ID" value="MDR6891457.1"/>
    <property type="molecule type" value="Genomic_DNA"/>
</dbReference>
<name>A0AAE4C5V0_9MICC</name>
<dbReference type="InterPro" id="IPR022418">
    <property type="entry name" value="Porphobilinogen_deaminase_C"/>
</dbReference>
<dbReference type="Pfam" id="PF01379">
    <property type="entry name" value="Porphobil_deam"/>
    <property type="match status" value="1"/>
</dbReference>
<comment type="subunit">
    <text evidence="3 7">Monomer.</text>
</comment>
<dbReference type="PRINTS" id="PR00151">
    <property type="entry name" value="PORPHBDMNASE"/>
</dbReference>
<sequence>MTGGFRLATRGSALARTQSGMVLDALAERSGLPGELILVKTEGDVVTTPLAQLGGTGVFVSAVRQALAAQQADVAVHSLKDLPTAPEPGFRIGAVPEREDVRDALCARDGLTLETLPEGASVGTGSPRRAAQLLAVRPDLTVVAIRGNVDTRLSRVKGVRLTDESNQHMSGGLREDLDAVVLAAAGLKRLGRESHITELIAPELMLPAPGQGALAVEVRDSDDERTAALAEALAAYDHAPTRLAVTAERALLSTLEAGCSAPVGALAVFEDGRLTLEARAVRTDGSEVFSGGASLELPELAGDEAEAAAFELGVVVAEALIERGAGDLI</sequence>
<evidence type="ECO:0000256" key="2">
    <source>
        <dbReference type="ARBA" id="ARBA00005638"/>
    </source>
</evidence>
<dbReference type="Gene3D" id="3.30.160.40">
    <property type="entry name" value="Porphobilinogen deaminase, C-terminal domain"/>
    <property type="match status" value="1"/>
</dbReference>
<dbReference type="Pfam" id="PF03900">
    <property type="entry name" value="Porphobil_deamC"/>
    <property type="match status" value="1"/>
</dbReference>
<evidence type="ECO:0000256" key="5">
    <source>
        <dbReference type="ARBA" id="ARBA00023244"/>
    </source>
</evidence>
<keyword evidence="11" id="KW-1185">Reference proteome</keyword>
<dbReference type="Proteomes" id="UP001247307">
    <property type="component" value="Unassembled WGS sequence"/>
</dbReference>
<dbReference type="InterPro" id="IPR022417">
    <property type="entry name" value="Porphobilin_deaminase_N"/>
</dbReference>
<gene>
    <name evidence="7" type="primary">hemC</name>
    <name evidence="10" type="ORF">J2S35_000397</name>
</gene>
<dbReference type="PANTHER" id="PTHR11557:SF0">
    <property type="entry name" value="PORPHOBILINOGEN DEAMINASE"/>
    <property type="match status" value="1"/>
</dbReference>
<comment type="catalytic activity">
    <reaction evidence="6 7">
        <text>4 porphobilinogen + H2O = hydroxymethylbilane + 4 NH4(+)</text>
        <dbReference type="Rhea" id="RHEA:13185"/>
        <dbReference type="ChEBI" id="CHEBI:15377"/>
        <dbReference type="ChEBI" id="CHEBI:28938"/>
        <dbReference type="ChEBI" id="CHEBI:57845"/>
        <dbReference type="ChEBI" id="CHEBI:58126"/>
        <dbReference type="EC" id="2.5.1.61"/>
    </reaction>
</comment>
<dbReference type="FunFam" id="3.40.190.10:FF:000005">
    <property type="entry name" value="Porphobilinogen deaminase"/>
    <property type="match status" value="1"/>
</dbReference>
<comment type="caution">
    <text evidence="10">The sequence shown here is derived from an EMBL/GenBank/DDBJ whole genome shotgun (WGS) entry which is preliminary data.</text>
</comment>
<feature type="domain" description="Porphobilinogen deaminase C-terminal" evidence="9">
    <location>
        <begin position="243"/>
        <end position="321"/>
    </location>
</feature>